<accession>A0ABU2HY57</accession>
<dbReference type="SUPFAM" id="SSF46785">
    <property type="entry name" value="Winged helix' DNA-binding domain"/>
    <property type="match status" value="1"/>
</dbReference>
<dbReference type="InterPro" id="IPR000847">
    <property type="entry name" value="LysR_HTH_N"/>
</dbReference>
<dbReference type="PRINTS" id="PR00039">
    <property type="entry name" value="HTHLYSR"/>
</dbReference>
<dbReference type="Gene3D" id="3.40.190.10">
    <property type="entry name" value="Periplasmic binding protein-like II"/>
    <property type="match status" value="2"/>
</dbReference>
<evidence type="ECO:0000313" key="7">
    <source>
        <dbReference type="Proteomes" id="UP001269144"/>
    </source>
</evidence>
<dbReference type="PANTHER" id="PTHR30419">
    <property type="entry name" value="HTH-TYPE TRANSCRIPTIONAL REGULATOR YBHD"/>
    <property type="match status" value="1"/>
</dbReference>
<dbReference type="EMBL" id="JAVQLW010000003">
    <property type="protein sequence ID" value="MDS9469524.1"/>
    <property type="molecule type" value="Genomic_DNA"/>
</dbReference>
<dbReference type="RefSeq" id="WP_311162164.1">
    <property type="nucleotide sequence ID" value="NZ_JAVQLW010000003.1"/>
</dbReference>
<evidence type="ECO:0000259" key="5">
    <source>
        <dbReference type="PROSITE" id="PS50931"/>
    </source>
</evidence>
<reference evidence="7" key="1">
    <citation type="submission" date="2023-07" db="EMBL/GenBank/DDBJ databases">
        <title>Paracoccus sp. MBLB3053 whole genome sequence.</title>
        <authorList>
            <person name="Hwang C.Y."/>
            <person name="Cho E.-S."/>
            <person name="Seo M.-J."/>
        </authorList>
    </citation>
    <scope>NUCLEOTIDE SEQUENCE [LARGE SCALE GENOMIC DNA]</scope>
    <source>
        <strain evidence="7">MBLB3053</strain>
    </source>
</reference>
<comment type="caution">
    <text evidence="6">The sequence shown here is derived from an EMBL/GenBank/DDBJ whole genome shotgun (WGS) entry which is preliminary data.</text>
</comment>
<dbReference type="InterPro" id="IPR036390">
    <property type="entry name" value="WH_DNA-bd_sf"/>
</dbReference>
<evidence type="ECO:0000256" key="4">
    <source>
        <dbReference type="ARBA" id="ARBA00023163"/>
    </source>
</evidence>
<keyword evidence="7" id="KW-1185">Reference proteome</keyword>
<keyword evidence="4" id="KW-0804">Transcription</keyword>
<dbReference type="InterPro" id="IPR036388">
    <property type="entry name" value="WH-like_DNA-bd_sf"/>
</dbReference>
<name>A0ABU2HY57_9RHOB</name>
<dbReference type="Gene3D" id="1.10.10.10">
    <property type="entry name" value="Winged helix-like DNA-binding domain superfamily/Winged helix DNA-binding domain"/>
    <property type="match status" value="1"/>
</dbReference>
<dbReference type="InterPro" id="IPR050950">
    <property type="entry name" value="HTH-type_LysR_regulators"/>
</dbReference>
<keyword evidence="3" id="KW-0238">DNA-binding</keyword>
<evidence type="ECO:0000313" key="6">
    <source>
        <dbReference type="EMBL" id="MDS9469524.1"/>
    </source>
</evidence>
<comment type="similarity">
    <text evidence="1">Belongs to the LysR transcriptional regulatory family.</text>
</comment>
<dbReference type="InterPro" id="IPR005119">
    <property type="entry name" value="LysR_subst-bd"/>
</dbReference>
<gene>
    <name evidence="6" type="ORF">RGQ15_18315</name>
</gene>
<sequence length="305" mass="34204">MPEFSKEIYSFVEIARERSIRRAADKLNISSSALSRQMRILEAELGVTLFTRQVTGVQLTENGRVLLRQVELWLEDHNRLRATLANAEGNHERVIRIGVMECFSGNILAELTSFAHRKGLADRVETRVAGTAALLRDLEEARLDLVVAFNVHHSLTTRVLFDRSCRVGLVYSPQLFSLAEDDVPIARALDFPICLPDEDLSLHTRLYAELLKQRRRAGIFATSNSTSFIREMTARGECVSFLTWFDVHREVTSGRLCHVPLAERRLSETLCVCVSGVRTVGPNVTSLAYESARLIDALGPADRPA</sequence>
<feature type="domain" description="HTH lysR-type" evidence="5">
    <location>
        <begin position="1"/>
        <end position="60"/>
    </location>
</feature>
<organism evidence="6 7">
    <name type="scientific">Paracoccus aurantius</name>
    <dbReference type="NCBI Taxonomy" id="3073814"/>
    <lineage>
        <taxon>Bacteria</taxon>
        <taxon>Pseudomonadati</taxon>
        <taxon>Pseudomonadota</taxon>
        <taxon>Alphaproteobacteria</taxon>
        <taxon>Rhodobacterales</taxon>
        <taxon>Paracoccaceae</taxon>
        <taxon>Paracoccus</taxon>
    </lineage>
</organism>
<protein>
    <submittedName>
        <fullName evidence="6">LysR family transcriptional regulator</fullName>
    </submittedName>
</protein>
<dbReference type="Proteomes" id="UP001269144">
    <property type="component" value="Unassembled WGS sequence"/>
</dbReference>
<keyword evidence="2" id="KW-0805">Transcription regulation</keyword>
<evidence type="ECO:0000256" key="1">
    <source>
        <dbReference type="ARBA" id="ARBA00009437"/>
    </source>
</evidence>
<proteinExistence type="inferred from homology"/>
<evidence type="ECO:0000256" key="3">
    <source>
        <dbReference type="ARBA" id="ARBA00023125"/>
    </source>
</evidence>
<dbReference type="Pfam" id="PF03466">
    <property type="entry name" value="LysR_substrate"/>
    <property type="match status" value="1"/>
</dbReference>
<dbReference type="SUPFAM" id="SSF53850">
    <property type="entry name" value="Periplasmic binding protein-like II"/>
    <property type="match status" value="1"/>
</dbReference>
<evidence type="ECO:0000256" key="2">
    <source>
        <dbReference type="ARBA" id="ARBA00023015"/>
    </source>
</evidence>
<dbReference type="Pfam" id="PF00126">
    <property type="entry name" value="HTH_1"/>
    <property type="match status" value="1"/>
</dbReference>
<dbReference type="PROSITE" id="PS50931">
    <property type="entry name" value="HTH_LYSR"/>
    <property type="match status" value="1"/>
</dbReference>